<proteinExistence type="predicted"/>
<protein>
    <recommendedName>
        <fullName evidence="3">VWFA domain-containing protein</fullName>
    </recommendedName>
</protein>
<dbReference type="InterPro" id="IPR013642">
    <property type="entry name" value="CLCA_N"/>
</dbReference>
<dbReference type="InterPro" id="IPR036465">
    <property type="entry name" value="vWFA_dom_sf"/>
</dbReference>
<dbReference type="PROSITE" id="PS50234">
    <property type="entry name" value="VWFA"/>
    <property type="match status" value="2"/>
</dbReference>
<feature type="domain" description="VWFA" evidence="3">
    <location>
        <begin position="1330"/>
        <end position="1501"/>
    </location>
</feature>
<dbReference type="GO" id="GO:0005886">
    <property type="term" value="C:plasma membrane"/>
    <property type="evidence" value="ECO:0007669"/>
    <property type="project" value="TreeGrafter"/>
</dbReference>
<dbReference type="SMART" id="SM00327">
    <property type="entry name" value="VWA"/>
    <property type="match status" value="2"/>
</dbReference>
<dbReference type="Gene3D" id="3.40.50.410">
    <property type="entry name" value="von Willebrand factor, type A domain"/>
    <property type="match status" value="2"/>
</dbReference>
<dbReference type="EMBL" id="JABFDY010000012">
    <property type="protein sequence ID" value="KAF7699798.1"/>
    <property type="molecule type" value="Genomic_DNA"/>
</dbReference>
<dbReference type="InterPro" id="IPR051266">
    <property type="entry name" value="CLCR"/>
</dbReference>
<feature type="chain" id="PRO_5035907068" description="VWFA domain-containing protein" evidence="2">
    <location>
        <begin position="21"/>
        <end position="2059"/>
    </location>
</feature>
<dbReference type="InterPro" id="IPR002035">
    <property type="entry name" value="VWF_A"/>
</dbReference>
<feature type="signal peptide" evidence="2">
    <location>
        <begin position="1"/>
        <end position="20"/>
    </location>
</feature>
<dbReference type="NCBIfam" id="NF041940">
    <property type="entry name" value="choice_anch_X"/>
    <property type="match status" value="1"/>
</dbReference>
<dbReference type="PANTHER" id="PTHR10579">
    <property type="entry name" value="CALCIUM-ACTIVATED CHLORIDE CHANNEL REGULATOR"/>
    <property type="match status" value="1"/>
</dbReference>
<evidence type="ECO:0000313" key="5">
    <source>
        <dbReference type="Proteomes" id="UP000606274"/>
    </source>
</evidence>
<dbReference type="CDD" id="cd00198">
    <property type="entry name" value="vWFA"/>
    <property type="match status" value="2"/>
</dbReference>
<feature type="region of interest" description="Disordered" evidence="1">
    <location>
        <begin position="1886"/>
        <end position="2036"/>
    </location>
</feature>
<comment type="caution">
    <text evidence="4">The sequence shown here is derived from an EMBL/GenBank/DDBJ whole genome shotgun (WGS) entry which is preliminary data.</text>
</comment>
<evidence type="ECO:0000256" key="2">
    <source>
        <dbReference type="SAM" id="SignalP"/>
    </source>
</evidence>
<gene>
    <name evidence="4" type="ORF">HF521_002756</name>
</gene>
<reference evidence="4" key="1">
    <citation type="submission" date="2020-08" db="EMBL/GenBank/DDBJ databases">
        <title>Chromosome-level assembly of Southern catfish (Silurus meridionalis) provides insights into visual adaptation to the nocturnal and benthic lifestyles.</title>
        <authorList>
            <person name="Zhang Y."/>
            <person name="Wang D."/>
            <person name="Peng Z."/>
        </authorList>
    </citation>
    <scope>NUCLEOTIDE SEQUENCE</scope>
    <source>
        <strain evidence="4">SWU-2019-XX</strain>
        <tissue evidence="4">Muscle</tissue>
    </source>
</reference>
<dbReference type="SUPFAM" id="SSF53300">
    <property type="entry name" value="vWA-like"/>
    <property type="match status" value="2"/>
</dbReference>
<keyword evidence="5" id="KW-1185">Reference proteome</keyword>
<name>A0A8T0B210_SILME</name>
<evidence type="ECO:0000313" key="4">
    <source>
        <dbReference type="EMBL" id="KAF7699798.1"/>
    </source>
</evidence>
<accession>A0A8T0B210</accession>
<feature type="domain" description="VWFA" evidence="3">
    <location>
        <begin position="301"/>
        <end position="468"/>
    </location>
</feature>
<dbReference type="Proteomes" id="UP000606274">
    <property type="component" value="Unassembled WGS sequence"/>
</dbReference>
<dbReference type="Pfam" id="PF00092">
    <property type="entry name" value="VWA"/>
    <property type="match status" value="2"/>
</dbReference>
<evidence type="ECO:0000259" key="3">
    <source>
        <dbReference type="PROSITE" id="PS50234"/>
    </source>
</evidence>
<sequence length="2059" mass="226225">MAKMLVVLLLFLSALGPVTTIKLDGNGYTDILIVINPAVPENGELINQIKKMVTGGSTYLFEALDRKVYFKEVKILVPPNWTSGIYERARTESFDKGKIRIDKPHPSFGDDPYTLQPEGCGIEAKYIHFTPNFLLNRDLIEVYGPADRVFVHEWAHLRWGVFDEYNTREPFYWSAAGQIQPTRCTDKISGKWVEIINQNPTPCQIDASGKPSSSCEFFPDYIQTAKASIMFMQSLFSVKTFCEEKEHNYEAPNEQNKQCGKATRTVIFENSVDKDALRNLNPLSSVPTPPTFKVIQRGIRVVCLVLDVSGSMQGLRISQQHRAATIFLNQIIDEQQFVGLVTFSTDAQILSPVTKIDGPATREKLISSLPTVASGSTYICKGLRKGFELLRTDDGQTIGDEIIFLTDGEASDNVQDCLQESVQSGAIIHTLAFGPSADNILRTMADQTDGKFIVAEESVLSNQLVDAFSSLTVYDGNSFTQPIQPGNWRYSFFNKETSAQQMSLTVISRAAHEDVYPVTVTARMDQQTSDGTKPMVVLAEVSQNYNPVLGASVWANLRSDTGHSVELQLLDNGAGADVFKDDGIYSRYFTKLKRGKYNLKVRVEHKQGAVQVFFHRHSGSLYIPGHIVDGEVKLNPPNPPINVQPVDVGNFTRTVTGESFVVDRDTTINFPPNKITDLIAEIKEDTVLLNWTAPGEDFDVGKDGKFIVAEVSILSTQLVDGFSSLTMSDGNSFTQPIQIESTGKSVKDWFNGTVPIDRTVGNRTTFTIIYGMSAPIVNIVSPSGLVYKQTNTTDIAYTITLTVPGTAETGEWKYSFFNKGATVQQMSLLVISRAAHKDVHPVTVTARMNQQTSDGTKPMVVLAEVSQNYNPVLGASVWANLESDTGHSERLQLLDNGAGADAFKEDGVYSRYFTTLKRGKYSLKVRVENQHGEGQFSPDSYSGALYVAGYIVDGKVELNPPKPPVNVQPVDVGNFTRTVTGESFVVDRDAPPNFPPNKITDLRAEIQEDTVLLNWTAPGEDFDQGTDAVMVKMLAVMVLFLFALKSATTIRLDGNGYTDILVVINPAVPENEELLNQIKKMITSGSEYLFEALDHKVFFKEVKILVPPTWTSGKYEKATTETYKKGKIRIDESSLQYGNEPYTHQPEGCGREGEYIHLTPDFLLNNHISEPYGPRERVFVHEWAHLRWGVFDEYNKKEKYYISANRFLPTSCTNNLSGQWKKILNQSTSVPCELDASGALTPDCEFLPDAMQTTKSSIMFMPSIHSVKAFCREEEHNLEAPNEQNKQCGKATRTVIFEDSVDKDALHNLKPLPSDPPPPTFKVIQRGPRVVCLILDVSGSMTGGRLSLLQKAAGIFLNQIINEQEYVALVTFSSNAQILTHLTKIEGQATRDKLISKLPTIAAGQTFICKGFRKGFEALRMNDGETLGKEIIFLTDGEATDNVLDCLQESVKSGAIIHTVALGPNADNTLRTMAVQTEGMFHIASEILSSNDLVDAFASKITWDGNPCKQPVQLESTGKRVEDWFNGTVSIDRTVGNRTTFTLLYERSAPTVYIQSPSGLVYDQRHTTNNANTITFTVPGTAEVGEWKYSFFNNETSAQEASLLVMSWAVSEDIPPITVTIRMNQQTSDGTKPMVVLAAVRQNYNPVLGASVWVHLESDTRNSSKFQLLDNGAGCDVFRDDGIYSRYFTELRCGKYSLKVKVEYQHGADQFSFYRHSGALYVPGYVVDGNVELNPPQPAVNVQSVNVGRFTRTGTGESVVVETNAVSNFPPNKITDLSAEIQEDTVLLSWTSPGEDYDHGTAQSYDIRWSEDLKILRNNFSSCNPVNTSSLQPQESGSAEQYSFKADIEIENDATIFCAIQSMDKDSAKSEVSNIVRKSSSLSLSKPVSSSLSLSKPVSSSLSLSKPVSSSLSLSKPVSSSLSLSKPVSSSLSLSKPVSSSLSLSKPVSSSLSLSKPVSSSLSLSKPVSSSLSLSKPVSSSLSLSKPVSSSLSLSKPVSSSLSLSKPVSSSLSLSKPVSSSLSLSKPVSSSLSLSKPVSSSLSLSTVLFLCLVFARFCY</sequence>
<evidence type="ECO:0000256" key="1">
    <source>
        <dbReference type="SAM" id="MobiDB-lite"/>
    </source>
</evidence>
<dbReference type="PANTHER" id="PTHR10579:SF172">
    <property type="entry name" value="CALCIUM-ACTIVATED CHLORIDE CHANNEL REGULATOR 4 PRECURSOR-RELATED"/>
    <property type="match status" value="1"/>
</dbReference>
<organism evidence="4 5">
    <name type="scientific">Silurus meridionalis</name>
    <name type="common">Southern catfish</name>
    <name type="synonym">Silurus soldatovi meridionalis</name>
    <dbReference type="NCBI Taxonomy" id="175797"/>
    <lineage>
        <taxon>Eukaryota</taxon>
        <taxon>Metazoa</taxon>
        <taxon>Chordata</taxon>
        <taxon>Craniata</taxon>
        <taxon>Vertebrata</taxon>
        <taxon>Euteleostomi</taxon>
        <taxon>Actinopterygii</taxon>
        <taxon>Neopterygii</taxon>
        <taxon>Teleostei</taxon>
        <taxon>Ostariophysi</taxon>
        <taxon>Siluriformes</taxon>
        <taxon>Siluridae</taxon>
        <taxon>Silurus</taxon>
    </lineage>
</organism>
<keyword evidence="2" id="KW-0732">Signal</keyword>
<dbReference type="Pfam" id="PF08434">
    <property type="entry name" value="CLCA"/>
    <property type="match status" value="2"/>
</dbReference>